<evidence type="ECO:0000313" key="6">
    <source>
        <dbReference type="EMBL" id="GAA1136903.1"/>
    </source>
</evidence>
<evidence type="ECO:0000256" key="1">
    <source>
        <dbReference type="ARBA" id="ARBA00004141"/>
    </source>
</evidence>
<dbReference type="EMBL" id="BAAAJE010000006">
    <property type="protein sequence ID" value="GAA1136903.1"/>
    <property type="molecule type" value="Genomic_DNA"/>
</dbReference>
<keyword evidence="3 5" id="KW-1133">Transmembrane helix</keyword>
<evidence type="ECO:0000256" key="3">
    <source>
        <dbReference type="ARBA" id="ARBA00022989"/>
    </source>
</evidence>
<protein>
    <submittedName>
        <fullName evidence="6">DoxX family protein</fullName>
    </submittedName>
</protein>
<dbReference type="Pfam" id="PF13564">
    <property type="entry name" value="DoxX_2"/>
    <property type="match status" value="1"/>
</dbReference>
<reference evidence="6 7" key="1">
    <citation type="journal article" date="2019" name="Int. J. Syst. Evol. Microbiol.">
        <title>The Global Catalogue of Microorganisms (GCM) 10K type strain sequencing project: providing services to taxonomists for standard genome sequencing and annotation.</title>
        <authorList>
            <consortium name="The Broad Institute Genomics Platform"/>
            <consortium name="The Broad Institute Genome Sequencing Center for Infectious Disease"/>
            <person name="Wu L."/>
            <person name="Ma J."/>
        </authorList>
    </citation>
    <scope>NUCLEOTIDE SEQUENCE [LARGE SCALE GENOMIC DNA]</scope>
    <source>
        <strain evidence="6 7">JCM 11813</strain>
    </source>
</reference>
<evidence type="ECO:0000256" key="2">
    <source>
        <dbReference type="ARBA" id="ARBA00022692"/>
    </source>
</evidence>
<comment type="caution">
    <text evidence="6">The sequence shown here is derived from an EMBL/GenBank/DDBJ whole genome shotgun (WGS) entry which is preliminary data.</text>
</comment>
<proteinExistence type="predicted"/>
<evidence type="ECO:0000256" key="4">
    <source>
        <dbReference type="ARBA" id="ARBA00023136"/>
    </source>
</evidence>
<dbReference type="RefSeq" id="WP_343906982.1">
    <property type="nucleotide sequence ID" value="NZ_BAAAJE010000006.1"/>
</dbReference>
<organism evidence="6 7">
    <name type="scientific">Nocardioides aquiterrae</name>
    <dbReference type="NCBI Taxonomy" id="203799"/>
    <lineage>
        <taxon>Bacteria</taxon>
        <taxon>Bacillati</taxon>
        <taxon>Actinomycetota</taxon>
        <taxon>Actinomycetes</taxon>
        <taxon>Propionibacteriales</taxon>
        <taxon>Nocardioidaceae</taxon>
        <taxon>Nocardioides</taxon>
    </lineage>
</organism>
<evidence type="ECO:0000313" key="7">
    <source>
        <dbReference type="Proteomes" id="UP001499979"/>
    </source>
</evidence>
<keyword evidence="7" id="KW-1185">Reference proteome</keyword>
<evidence type="ECO:0000256" key="5">
    <source>
        <dbReference type="SAM" id="Phobius"/>
    </source>
</evidence>
<keyword evidence="4 5" id="KW-0472">Membrane</keyword>
<feature type="transmembrane region" description="Helical" evidence="5">
    <location>
        <begin position="97"/>
        <end position="115"/>
    </location>
</feature>
<comment type="subcellular location">
    <subcellularLocation>
        <location evidence="1">Membrane</location>
        <topology evidence="1">Multi-pass membrane protein</topology>
    </subcellularLocation>
</comment>
<dbReference type="Proteomes" id="UP001499979">
    <property type="component" value="Unassembled WGS sequence"/>
</dbReference>
<name>A0ABN1UDS7_9ACTN</name>
<sequence length="120" mass="12910">MDANTWLWILAGFLAAVFLGTGALKLTRSREEIATAGMPWAADWSERALRLLGGAEVVGALGLLVPYVAPFAAVVLAAVTVPELVTHVRRGELFPEVLRTLALVALCVLLAYYRFGPQAF</sequence>
<dbReference type="InterPro" id="IPR032808">
    <property type="entry name" value="DoxX"/>
</dbReference>
<gene>
    <name evidence="6" type="ORF">GCM10009606_16170</name>
</gene>
<accession>A0ABN1UDS7</accession>
<feature type="transmembrane region" description="Helical" evidence="5">
    <location>
        <begin position="48"/>
        <end position="77"/>
    </location>
</feature>
<keyword evidence="2 5" id="KW-0812">Transmembrane</keyword>
<feature type="transmembrane region" description="Helical" evidence="5">
    <location>
        <begin position="6"/>
        <end position="27"/>
    </location>
</feature>